<organism evidence="5 6">
    <name type="scientific">Pseudoalteromonas phage J2-1</name>
    <dbReference type="NCBI Taxonomy" id="2023998"/>
    <lineage>
        <taxon>Viruses</taxon>
        <taxon>Duplodnaviria</taxon>
        <taxon>Heunggongvirae</taxon>
        <taxon>Uroviricota</taxon>
        <taxon>Caudoviricetes</taxon>
        <taxon>Qingdaovirus</taxon>
        <taxon>Qingdaovirus J21</taxon>
    </lineage>
</organism>
<dbReference type="GO" id="GO:0006508">
    <property type="term" value="P:proteolysis"/>
    <property type="evidence" value="ECO:0007669"/>
    <property type="project" value="InterPro"/>
</dbReference>
<comment type="similarity">
    <text evidence="1">Belongs to the peptidase S49 family.</text>
</comment>
<accession>A0A223LHD6</accession>
<proteinExistence type="inferred from homology"/>
<dbReference type="InterPro" id="IPR033855">
    <property type="entry name" value="Protein_C"/>
</dbReference>
<reference evidence="5 6" key="1">
    <citation type="submission" date="2017-06" db="EMBL/GenBank/DDBJ databases">
        <title>A Novel Lytic Pseudoalteromonas phage Isolated from Qingdao coast of China.</title>
        <authorList>
            <person name="Li H."/>
        </authorList>
    </citation>
    <scope>NUCLEOTIDE SEQUENCE [LARGE SCALE GENOMIC DNA]</scope>
</reference>
<dbReference type="PANTHER" id="PTHR42987:SF4">
    <property type="entry name" value="PROTEASE SOHB-RELATED"/>
    <property type="match status" value="1"/>
</dbReference>
<dbReference type="GeneID" id="54981703"/>
<protein>
    <submittedName>
        <fullName evidence="5">SohB protein</fullName>
    </submittedName>
</protein>
<evidence type="ECO:0000256" key="1">
    <source>
        <dbReference type="ARBA" id="ARBA00008683"/>
    </source>
</evidence>
<dbReference type="RefSeq" id="YP_009791521.1">
    <property type="nucleotide sequence ID" value="NC_047839.1"/>
</dbReference>
<feature type="compositionally biased region" description="Polar residues" evidence="3">
    <location>
        <begin position="453"/>
        <end position="466"/>
    </location>
</feature>
<dbReference type="Proteomes" id="UP000222256">
    <property type="component" value="Segment"/>
</dbReference>
<keyword evidence="2" id="KW-0175">Coiled coil</keyword>
<dbReference type="InterPro" id="IPR029045">
    <property type="entry name" value="ClpP/crotonase-like_dom_sf"/>
</dbReference>
<evidence type="ECO:0000313" key="5">
    <source>
        <dbReference type="EMBL" id="ASU03380.1"/>
    </source>
</evidence>
<evidence type="ECO:0000256" key="3">
    <source>
        <dbReference type="SAM" id="MobiDB-lite"/>
    </source>
</evidence>
<evidence type="ECO:0000259" key="4">
    <source>
        <dbReference type="Pfam" id="PF01343"/>
    </source>
</evidence>
<dbReference type="EMBL" id="MF370964">
    <property type="protein sequence ID" value="ASU03380.1"/>
    <property type="molecule type" value="Genomic_DNA"/>
</dbReference>
<dbReference type="GO" id="GO:0008233">
    <property type="term" value="F:peptidase activity"/>
    <property type="evidence" value="ECO:0007669"/>
    <property type="project" value="InterPro"/>
</dbReference>
<dbReference type="PANTHER" id="PTHR42987">
    <property type="entry name" value="PEPTIDASE S49"/>
    <property type="match status" value="1"/>
</dbReference>
<evidence type="ECO:0000256" key="2">
    <source>
        <dbReference type="SAM" id="Coils"/>
    </source>
</evidence>
<dbReference type="Pfam" id="PF01343">
    <property type="entry name" value="Peptidase_S49"/>
    <property type="match status" value="1"/>
</dbReference>
<name>A0A223LHD6_9CAUD</name>
<feature type="region of interest" description="Disordered" evidence="3">
    <location>
        <begin position="447"/>
        <end position="466"/>
    </location>
</feature>
<dbReference type="Gene3D" id="3.90.226.10">
    <property type="entry name" value="2-enoyl-CoA Hydratase, Chain A, domain 1"/>
    <property type="match status" value="1"/>
</dbReference>
<feature type="coiled-coil region" evidence="2">
    <location>
        <begin position="322"/>
        <end position="356"/>
    </location>
</feature>
<dbReference type="SUPFAM" id="SSF52096">
    <property type="entry name" value="ClpP/crotonase"/>
    <property type="match status" value="1"/>
</dbReference>
<feature type="domain" description="Peptidase S49" evidence="4">
    <location>
        <begin position="137"/>
        <end position="276"/>
    </location>
</feature>
<dbReference type="CDD" id="cd07022">
    <property type="entry name" value="S49_Sppa_36K_type"/>
    <property type="match status" value="1"/>
</dbReference>
<sequence>MAKKKAHQLPRFSKSILEKPQLILESKFREISEVLENRENLNAYKEELLLSEDFNEGKEYLNISEDIGILRVEGPTTYKPSGFEALCGGCSYTSLLSQMQEFADEGVKTVLMKIESSGGQAYRMIFTATQLRKIADENKIRLIGYIDGMAASAGMGLAAACHELIANPEAEAGSIGVVISLANNSKQLEKEGIERTFITAGSEKVPFEDDGSFRKGFLEDLQENVDDLYAKFTTHIATMRNIPVQTVRDTQARMFKAEKALQLGLIDKIMEEDEFQAYLGGYSASYEQTQGTTQVAAKLTKTDEEILMSKNTEQASSVDAAQLAQLQELETLQTKLAALEAEKEQASTELANYKAKEALAAKEALEAKLDSSAWAADCKDSLVSVLLSDEVSGTYKELLNTVIASADMAVNELTGKVEEATSALATAQSEFSAKEESLKAEMNTIQEEFGAAPQTTEEALPQTDTTSLSIEEQLAINLKKLNANK</sequence>
<keyword evidence="6" id="KW-1185">Reference proteome</keyword>
<dbReference type="InterPro" id="IPR002142">
    <property type="entry name" value="Peptidase_S49"/>
</dbReference>
<evidence type="ECO:0000313" key="6">
    <source>
        <dbReference type="Proteomes" id="UP000222256"/>
    </source>
</evidence>
<dbReference type="KEGG" id="vg:54981703"/>